<evidence type="ECO:0000313" key="2">
    <source>
        <dbReference type="EMBL" id="CAP15378.1"/>
    </source>
</evidence>
<evidence type="ECO:0000259" key="1">
    <source>
        <dbReference type="Pfam" id="PF13360"/>
    </source>
</evidence>
<reference evidence="2 3" key="1">
    <citation type="journal article" date="2008" name="Genomics">
        <title>Evolution in the laboratory: the genome of Halobacterium salinarum strain R1 compared to that of strain NRC-1.</title>
        <authorList>
            <person name="Pfeiffer F."/>
            <person name="Schuster S.C."/>
            <person name="Broicher A."/>
            <person name="Falb M."/>
            <person name="Palm P."/>
            <person name="Rodewald K."/>
            <person name="Ruepp A."/>
            <person name="Soppa J."/>
            <person name="Tittor J."/>
            <person name="Oesterhelt D."/>
        </authorList>
    </citation>
    <scope>NUCLEOTIDE SEQUENCE [LARGE SCALE GENOMIC DNA]</scope>
    <source>
        <strain evidence="3">ATCC 29341 / DSM 671 / R1</strain>
        <plasmid evidence="3">Plasmid PHS2</plasmid>
    </source>
</reference>
<dbReference type="EnsemblBacteria" id="CAP15378">
    <property type="protein sequence ID" value="CAP15378"/>
    <property type="gene ID" value="OE_6278R"/>
</dbReference>
<dbReference type="InterPro" id="IPR018391">
    <property type="entry name" value="PQQ_b-propeller_rpt"/>
</dbReference>
<dbReference type="PhylomeDB" id="B0R978"/>
<feature type="domain" description="Pyrrolo-quinoline quinone repeat" evidence="1">
    <location>
        <begin position="111"/>
        <end position="341"/>
    </location>
</feature>
<dbReference type="PANTHER" id="PTHR34512">
    <property type="entry name" value="CELL SURFACE PROTEIN"/>
    <property type="match status" value="1"/>
</dbReference>
<dbReference type="Gene3D" id="2.130.10.10">
    <property type="entry name" value="YVTN repeat-like/Quinoprotein amine dehydrogenase"/>
    <property type="match status" value="2"/>
</dbReference>
<dbReference type="Proteomes" id="UP000001321">
    <property type="component" value="Plasmid PHS2"/>
</dbReference>
<dbReference type="SUPFAM" id="SSF50998">
    <property type="entry name" value="Quinoprotein alcohol dehydrogenase-like"/>
    <property type="match status" value="2"/>
</dbReference>
<accession>B0R978</accession>
<dbReference type="PANTHER" id="PTHR34512:SF30">
    <property type="entry name" value="OUTER MEMBRANE PROTEIN ASSEMBLY FACTOR BAMB"/>
    <property type="match status" value="1"/>
</dbReference>
<gene>
    <name evidence="2" type="ordered locus">OE_6278R</name>
</gene>
<organism evidence="2 3">
    <name type="scientific">Halobacterium salinarum (strain ATCC 29341 / DSM 671 / R1)</name>
    <dbReference type="NCBI Taxonomy" id="478009"/>
    <lineage>
        <taxon>Archaea</taxon>
        <taxon>Methanobacteriati</taxon>
        <taxon>Methanobacteriota</taxon>
        <taxon>Stenosarchaea group</taxon>
        <taxon>Halobacteria</taxon>
        <taxon>Halobacteriales</taxon>
        <taxon>Halobacteriaceae</taxon>
        <taxon>Halobacterium</taxon>
        <taxon>Halobacterium salinarum NRC-34001</taxon>
    </lineage>
</organism>
<dbReference type="InterPro" id="IPR011047">
    <property type="entry name" value="Quinoprotein_ADH-like_sf"/>
</dbReference>
<dbReference type="KEGG" id="hsl:OE_6278R"/>
<dbReference type="AlphaFoldDB" id="B0R978"/>
<name>B0R978_HALS3</name>
<dbReference type="HOGENOM" id="CLU_027480_4_1_2"/>
<keyword evidence="2" id="KW-0614">Plasmid</keyword>
<dbReference type="InterPro" id="IPR015943">
    <property type="entry name" value="WD40/YVTN_repeat-like_dom_sf"/>
</dbReference>
<proteinExistence type="predicted"/>
<dbReference type="Pfam" id="PF13360">
    <property type="entry name" value="PQQ_2"/>
    <property type="match status" value="1"/>
</dbReference>
<protein>
    <submittedName>
        <fullName evidence="2">PQQ repeat protein</fullName>
    </submittedName>
</protein>
<geneLocation type="plasmid" evidence="2 3">
    <name>PHS2</name>
</geneLocation>
<dbReference type="InterPro" id="IPR002372">
    <property type="entry name" value="PQQ_rpt_dom"/>
</dbReference>
<sequence>MTESSDWLMYGPDAAQTSAVGGSGPAETVVVSSLFESERRLSGPVSADGILYFGERGLPDEETYVYAIKANDGSVQWKAAVDSIDAHSLAVVDETLIVVESHDPFDGENAGAVTALNRQTGAERWQTEMSDCILAAPTVVDDTAYVGCHDQTLYAIDVDSGKIKWSYETLGDIFSPPSVANETVYVGGGEYVYAIDADEGTRKWWFKTNDHDLFGGLAGIATRNAIAVADGTAYVGSGDGLLYALDATTGTVDWHFQPTKVNTTSGTPSITSSPAVADGDVYFATAGDELYSVSADSGSEQWSADVPHSGDARPIVTDEMLYLGAGVLRGFDRKTGTEKWQITTVRGAQNPIILDETLYVPANDNTLHTVR</sequence>
<evidence type="ECO:0000313" key="3">
    <source>
        <dbReference type="Proteomes" id="UP000001321"/>
    </source>
</evidence>
<dbReference type="SMART" id="SM00564">
    <property type="entry name" value="PQQ"/>
    <property type="match status" value="7"/>
</dbReference>
<dbReference type="EMBL" id="AM774417">
    <property type="protein sequence ID" value="CAP15378.1"/>
    <property type="molecule type" value="Genomic_DNA"/>
</dbReference>